<evidence type="ECO:0000256" key="1">
    <source>
        <dbReference type="ARBA" id="ARBA00004141"/>
    </source>
</evidence>
<feature type="region of interest" description="Disordered" evidence="6">
    <location>
        <begin position="1"/>
        <end position="31"/>
    </location>
</feature>
<dbReference type="CDD" id="cd01116">
    <property type="entry name" value="P_permease"/>
    <property type="match status" value="1"/>
</dbReference>
<feature type="transmembrane region" description="Helical" evidence="7">
    <location>
        <begin position="352"/>
        <end position="368"/>
    </location>
</feature>
<feature type="transmembrane region" description="Helical" evidence="7">
    <location>
        <begin position="388"/>
        <end position="413"/>
    </location>
</feature>
<feature type="transmembrane region" description="Helical" evidence="7">
    <location>
        <begin position="712"/>
        <end position="732"/>
    </location>
</feature>
<keyword evidence="3 7" id="KW-0812">Transmembrane</keyword>
<feature type="transmembrane region" description="Helical" evidence="7">
    <location>
        <begin position="503"/>
        <end position="523"/>
    </location>
</feature>
<feature type="transmembrane region" description="Helical" evidence="7">
    <location>
        <begin position="805"/>
        <end position="828"/>
    </location>
</feature>
<evidence type="ECO:0000256" key="5">
    <source>
        <dbReference type="ARBA" id="ARBA00023136"/>
    </source>
</evidence>
<dbReference type="AlphaFoldDB" id="A0AAV7X4H9"/>
<feature type="transmembrane region" description="Helical" evidence="7">
    <location>
        <begin position="617"/>
        <end position="637"/>
    </location>
</feature>
<organism evidence="9 10">
    <name type="scientific">Megalurothrips usitatus</name>
    <name type="common">bean blossom thrips</name>
    <dbReference type="NCBI Taxonomy" id="439358"/>
    <lineage>
        <taxon>Eukaryota</taxon>
        <taxon>Metazoa</taxon>
        <taxon>Ecdysozoa</taxon>
        <taxon>Arthropoda</taxon>
        <taxon>Hexapoda</taxon>
        <taxon>Insecta</taxon>
        <taxon>Pterygota</taxon>
        <taxon>Neoptera</taxon>
        <taxon>Paraneoptera</taxon>
        <taxon>Thysanoptera</taxon>
        <taxon>Terebrantia</taxon>
        <taxon>Thripoidea</taxon>
        <taxon>Thripidae</taxon>
        <taxon>Megalurothrips</taxon>
    </lineage>
</organism>
<reference evidence="9" key="1">
    <citation type="submission" date="2022-12" db="EMBL/GenBank/DDBJ databases">
        <title>Chromosome-level genome assembly of the bean flower thrips Megalurothrips usitatus.</title>
        <authorList>
            <person name="Ma L."/>
            <person name="Liu Q."/>
            <person name="Li H."/>
            <person name="Cai W."/>
        </authorList>
    </citation>
    <scope>NUCLEOTIDE SEQUENCE</scope>
    <source>
        <strain evidence="9">Cailab_2022a</strain>
    </source>
</reference>
<dbReference type="EMBL" id="JAPTSV010000014">
    <property type="protein sequence ID" value="KAJ1520825.1"/>
    <property type="molecule type" value="Genomic_DNA"/>
</dbReference>
<dbReference type="GO" id="GO:0055085">
    <property type="term" value="P:transmembrane transport"/>
    <property type="evidence" value="ECO:0007669"/>
    <property type="project" value="InterPro"/>
</dbReference>
<dbReference type="PANTHER" id="PTHR43568:SF1">
    <property type="entry name" value="P PROTEIN"/>
    <property type="match status" value="1"/>
</dbReference>
<evidence type="ECO:0000256" key="6">
    <source>
        <dbReference type="SAM" id="MobiDB-lite"/>
    </source>
</evidence>
<dbReference type="Pfam" id="PF03600">
    <property type="entry name" value="CitMHS"/>
    <property type="match status" value="1"/>
</dbReference>
<comment type="caution">
    <text evidence="9">The sequence shown here is derived from an EMBL/GenBank/DDBJ whole genome shotgun (WGS) entry which is preliminary data.</text>
</comment>
<proteinExistence type="predicted"/>
<evidence type="ECO:0000313" key="9">
    <source>
        <dbReference type="EMBL" id="KAJ1520825.1"/>
    </source>
</evidence>
<keyword evidence="4 7" id="KW-1133">Transmembrane helix</keyword>
<comment type="subcellular location">
    <subcellularLocation>
        <location evidence="1">Membrane</location>
        <topology evidence="1">Multi-pass membrane protein</topology>
    </subcellularLocation>
</comment>
<keyword evidence="2" id="KW-0813">Transport</keyword>
<sequence length="833" mass="92984">MWGKKSSEDEFVSRPRARTRDRNRGVDDLDDELAASRFEPSPSTRLSTAMLDLWNDLPDHVKRDPTFVQLKATMPNSGNARPSELSDVTEEGDLTPRMVFPDEAVAGKGDFLTNVSVAASLHASRGKHGHDSGGHGHHEHLTDKAPMKPWARHLRMGVLILIWLIFTWILMTKQEREEDIHQISVPKNQIKSYLMQEMPSERQVAVSIAGALLPPEYGNLTESFMEVWIELIQTRLPVPEAQRRNVSLHIKQDNIASVRNLTEPWRVPLVSSESVDVVPEVKRDHLFLLDDFEISNINLLRLQMRTNLRVSFPAALHYDTSPINMEDGVIYAAIVLIGLYAMVIFEIVHRTLAAMIASTMSVAILAALNERPTMAELVRWIDVETLLLLFSMMVLVAIFSETGIFDYLAVFAYKITGGKIWPLINTLCFFTVMLSMVLDNVTTVLLMTPVSIRLCEVMELNPVPVLMSMIIYSNIGGAITPVGDPPNVILASHEDVVKAGVDFGVFTLHMGVGTLIVFVVVNIQLRLTFRSINDFRFAEPQEVQELRHEIAIWQRAAASLSSYSRDEDSVRETLLKKARRLVQELQRKVTSGSVAVEDYKATLEDLQLKYPIRNKMLLLKSGLTILFVVVLFFLHSIPQLNLSLGWTALLGAILLLVLADQDMEGVLARVEWSTLLFFAALFILMEALSRLGLINWIGRQTENLILAVPEKYQLAVALLLILWVSALASSFVDNIPLTTMMVRIVCSLAQNAELSLPLQPLVWALAFGACLGGNGTLIGSSSNVVCAGVAEQHGYRFTFVQFFKVGFPVVIVSVTTITVYLMVAHVALEWNGV</sequence>
<gene>
    <name evidence="9" type="ORF">ONE63_003916</name>
</gene>
<feature type="domain" description="Citrate transporter-like" evidence="8">
    <location>
        <begin position="340"/>
        <end position="768"/>
    </location>
</feature>
<evidence type="ECO:0000256" key="2">
    <source>
        <dbReference type="ARBA" id="ARBA00022448"/>
    </source>
</evidence>
<feature type="transmembrane region" description="Helical" evidence="7">
    <location>
        <begin position="154"/>
        <end position="171"/>
    </location>
</feature>
<feature type="transmembrane region" description="Helical" evidence="7">
    <location>
        <begin position="328"/>
        <end position="345"/>
    </location>
</feature>
<feature type="compositionally biased region" description="Basic and acidic residues" evidence="6">
    <location>
        <begin position="1"/>
        <end position="27"/>
    </location>
</feature>
<dbReference type="InterPro" id="IPR004680">
    <property type="entry name" value="Cit_transptr-like_dom"/>
</dbReference>
<evidence type="ECO:0000256" key="3">
    <source>
        <dbReference type="ARBA" id="ARBA00022692"/>
    </source>
</evidence>
<feature type="transmembrane region" description="Helical" evidence="7">
    <location>
        <begin position="643"/>
        <end position="660"/>
    </location>
</feature>
<feature type="transmembrane region" description="Helical" evidence="7">
    <location>
        <begin position="672"/>
        <end position="692"/>
    </location>
</feature>
<accession>A0AAV7X4H9</accession>
<dbReference type="Proteomes" id="UP001075354">
    <property type="component" value="Chromosome 14"/>
</dbReference>
<evidence type="ECO:0000256" key="4">
    <source>
        <dbReference type="ARBA" id="ARBA00022989"/>
    </source>
</evidence>
<protein>
    <recommendedName>
        <fullName evidence="8">Citrate transporter-like domain-containing protein</fullName>
    </recommendedName>
</protein>
<keyword evidence="10" id="KW-1185">Reference proteome</keyword>
<evidence type="ECO:0000256" key="7">
    <source>
        <dbReference type="SAM" id="Phobius"/>
    </source>
</evidence>
<evidence type="ECO:0000313" key="10">
    <source>
        <dbReference type="Proteomes" id="UP001075354"/>
    </source>
</evidence>
<feature type="transmembrane region" description="Helical" evidence="7">
    <location>
        <begin position="420"/>
        <end position="438"/>
    </location>
</feature>
<dbReference type="InterPro" id="IPR051475">
    <property type="entry name" value="Diverse_Ion_Transporter"/>
</dbReference>
<evidence type="ECO:0000259" key="8">
    <source>
        <dbReference type="Pfam" id="PF03600"/>
    </source>
</evidence>
<dbReference type="GO" id="GO:0016020">
    <property type="term" value="C:membrane"/>
    <property type="evidence" value="ECO:0007669"/>
    <property type="project" value="UniProtKB-SubCell"/>
</dbReference>
<name>A0AAV7X4H9_9NEOP</name>
<dbReference type="PANTHER" id="PTHR43568">
    <property type="entry name" value="P PROTEIN"/>
    <property type="match status" value="1"/>
</dbReference>
<keyword evidence="5 7" id="KW-0472">Membrane</keyword>